<dbReference type="Pfam" id="PF00702">
    <property type="entry name" value="Hydrolase"/>
    <property type="match status" value="1"/>
</dbReference>
<dbReference type="InterPro" id="IPR052550">
    <property type="entry name" value="Pyrimidine_5'-ntase_YjjG"/>
</dbReference>
<dbReference type="PANTHER" id="PTHR47478:SF1">
    <property type="entry name" value="PYRIMIDINE 5'-NUCLEOTIDASE YJJG"/>
    <property type="match status" value="1"/>
</dbReference>
<dbReference type="EMBL" id="JBHUOZ010000001">
    <property type="protein sequence ID" value="MFD2918853.1"/>
    <property type="molecule type" value="Genomic_DNA"/>
</dbReference>
<dbReference type="EC" id="3.1.3.5" evidence="1"/>
<name>A0ABW6A0P9_9BACT</name>
<keyword evidence="2" id="KW-1185">Reference proteome</keyword>
<dbReference type="InterPro" id="IPR006439">
    <property type="entry name" value="HAD-SF_hydro_IA"/>
</dbReference>
<dbReference type="InterPro" id="IPR023214">
    <property type="entry name" value="HAD_sf"/>
</dbReference>
<dbReference type="InterPro" id="IPR036412">
    <property type="entry name" value="HAD-like_sf"/>
</dbReference>
<dbReference type="SFLD" id="SFLDS00003">
    <property type="entry name" value="Haloacid_Dehalogenase"/>
    <property type="match status" value="1"/>
</dbReference>
<dbReference type="InterPro" id="IPR023198">
    <property type="entry name" value="PGP-like_dom2"/>
</dbReference>
<gene>
    <name evidence="1" type="ORF">ACFS6H_03960</name>
</gene>
<comment type="caution">
    <text evidence="1">The sequence shown here is derived from an EMBL/GenBank/DDBJ whole genome shotgun (WGS) entry which is preliminary data.</text>
</comment>
<accession>A0ABW6A0P9</accession>
<protein>
    <submittedName>
        <fullName evidence="1">YjjG family noncanonical pyrimidine nucleotidase</fullName>
        <ecNumber evidence="1">3.1.3.5</ecNumber>
    </submittedName>
</protein>
<sequence length="233" mass="27229">MPRTYKHLFFDLDHTLWDFDANARETLTGLYSDLQLEKRGVHNFDLFYKNYLVHNDKLWERYRKGFIKQNELRVKRMWLSLLDFKIADEALAKQMSEQFLELLPTRTILFPHAIELLQYLQDKNYELHLITNGFETVQHSKLKHSGLAPFFKEVITSEGSNSLKPEKEIFEYAFKRANAVPDSSIMIGDTVEVDILGAKNAGIDQVYVNHVGNTEQVNSTYTVTSLQQLFDIF</sequence>
<dbReference type="Gene3D" id="1.10.150.240">
    <property type="entry name" value="Putative phosphatase, domain 2"/>
    <property type="match status" value="1"/>
</dbReference>
<reference evidence="2" key="1">
    <citation type="journal article" date="2019" name="Int. J. Syst. Evol. Microbiol.">
        <title>The Global Catalogue of Microorganisms (GCM) 10K type strain sequencing project: providing services to taxonomists for standard genome sequencing and annotation.</title>
        <authorList>
            <consortium name="The Broad Institute Genomics Platform"/>
            <consortium name="The Broad Institute Genome Sequencing Center for Infectious Disease"/>
            <person name="Wu L."/>
            <person name="Ma J."/>
        </authorList>
    </citation>
    <scope>NUCLEOTIDE SEQUENCE [LARGE SCALE GENOMIC DNA]</scope>
    <source>
        <strain evidence="2">KCTC 23299</strain>
    </source>
</reference>
<proteinExistence type="predicted"/>
<dbReference type="NCBIfam" id="TIGR01549">
    <property type="entry name" value="HAD-SF-IA-v1"/>
    <property type="match status" value="1"/>
</dbReference>
<organism evidence="1 2">
    <name type="scientific">Terrimonas rubra</name>
    <dbReference type="NCBI Taxonomy" id="1035890"/>
    <lineage>
        <taxon>Bacteria</taxon>
        <taxon>Pseudomonadati</taxon>
        <taxon>Bacteroidota</taxon>
        <taxon>Chitinophagia</taxon>
        <taxon>Chitinophagales</taxon>
        <taxon>Chitinophagaceae</taxon>
        <taxon>Terrimonas</taxon>
    </lineage>
</organism>
<dbReference type="NCBIfam" id="TIGR02254">
    <property type="entry name" value="YjjG_YfnB"/>
    <property type="match status" value="1"/>
</dbReference>
<dbReference type="Proteomes" id="UP001597511">
    <property type="component" value="Unassembled WGS sequence"/>
</dbReference>
<dbReference type="GO" id="GO:0008253">
    <property type="term" value="F:5'-nucleotidase activity"/>
    <property type="evidence" value="ECO:0007669"/>
    <property type="project" value="UniProtKB-EC"/>
</dbReference>
<keyword evidence="1" id="KW-0378">Hydrolase</keyword>
<dbReference type="RefSeq" id="WP_386095444.1">
    <property type="nucleotide sequence ID" value="NZ_JBHUOZ010000001.1"/>
</dbReference>
<dbReference type="SUPFAM" id="SSF56784">
    <property type="entry name" value="HAD-like"/>
    <property type="match status" value="1"/>
</dbReference>
<evidence type="ECO:0000313" key="2">
    <source>
        <dbReference type="Proteomes" id="UP001597511"/>
    </source>
</evidence>
<dbReference type="SFLD" id="SFLDG01129">
    <property type="entry name" value="C1.5:_HAD__Beta-PGM__Phosphata"/>
    <property type="match status" value="1"/>
</dbReference>
<evidence type="ECO:0000313" key="1">
    <source>
        <dbReference type="EMBL" id="MFD2918853.1"/>
    </source>
</evidence>
<dbReference type="Gene3D" id="3.40.50.1000">
    <property type="entry name" value="HAD superfamily/HAD-like"/>
    <property type="match status" value="1"/>
</dbReference>
<dbReference type="InterPro" id="IPR011951">
    <property type="entry name" value="HAD-SF_hydro_IA_YjjG/PynA"/>
</dbReference>
<dbReference type="PANTHER" id="PTHR47478">
    <property type="match status" value="1"/>
</dbReference>